<sequence>MAHSMRLGYAAPMFKRSLLALAAAGLLAAGPSADARPRGKEQATAFRETQEGRFLSLRNIESRILPRMRGSEYLGPELDPSSGRYRLKFMRNGQVTWIDVDARSGDVISQTR</sequence>
<organism evidence="2">
    <name type="scientific">uncultured Sphingosinicella sp</name>
    <dbReference type="NCBI Taxonomy" id="478748"/>
    <lineage>
        <taxon>Bacteria</taxon>
        <taxon>Pseudomonadati</taxon>
        <taxon>Pseudomonadota</taxon>
        <taxon>Alphaproteobacteria</taxon>
        <taxon>Sphingomonadales</taxon>
        <taxon>Sphingosinicellaceae</taxon>
        <taxon>Sphingosinicella</taxon>
        <taxon>environmental samples</taxon>
    </lineage>
</organism>
<reference evidence="2" key="1">
    <citation type="submission" date="2020-02" db="EMBL/GenBank/DDBJ databases">
        <authorList>
            <person name="Meier V. D."/>
        </authorList>
    </citation>
    <scope>NUCLEOTIDE SEQUENCE</scope>
    <source>
        <strain evidence="2">AVDCRST_MAG23</strain>
    </source>
</reference>
<keyword evidence="1" id="KW-0732">Signal</keyword>
<evidence type="ECO:0008006" key="3">
    <source>
        <dbReference type="Google" id="ProtNLM"/>
    </source>
</evidence>
<gene>
    <name evidence="2" type="ORF">AVDCRST_MAG23-1402</name>
</gene>
<feature type="chain" id="PRO_5027072453" description="PepSY domain-containing protein" evidence="1">
    <location>
        <begin position="23"/>
        <end position="112"/>
    </location>
</feature>
<protein>
    <recommendedName>
        <fullName evidence="3">PepSY domain-containing protein</fullName>
    </recommendedName>
</protein>
<name>A0A6J4TXC1_9SPHN</name>
<feature type="signal peptide" evidence="1">
    <location>
        <begin position="1"/>
        <end position="22"/>
    </location>
</feature>
<dbReference type="AlphaFoldDB" id="A0A6J4TXC1"/>
<accession>A0A6J4TXC1</accession>
<evidence type="ECO:0000256" key="1">
    <source>
        <dbReference type="SAM" id="SignalP"/>
    </source>
</evidence>
<evidence type="ECO:0000313" key="2">
    <source>
        <dbReference type="EMBL" id="CAA9534867.1"/>
    </source>
</evidence>
<dbReference type="EMBL" id="CADCWD010000052">
    <property type="protein sequence ID" value="CAA9534867.1"/>
    <property type="molecule type" value="Genomic_DNA"/>
</dbReference>
<proteinExistence type="predicted"/>